<feature type="transmembrane region" description="Helical" evidence="1">
    <location>
        <begin position="26"/>
        <end position="50"/>
    </location>
</feature>
<keyword evidence="1" id="KW-0812">Transmembrane</keyword>
<dbReference type="STRING" id="933852.A0A0C3A6C7"/>
<dbReference type="OrthoDB" id="9451547at2759"/>
<sequence length="114" mass="12608">ILGAGFGAVHCIAWSSEFPSRTELTLWRVSCVAMITIPAMVTVMMGSLVISNANERYFGWLIILVYIIVGLFILCAWLYIAGRIATLVIALTTLRSLPPAAFTNVDWTTFFPHI</sequence>
<feature type="non-terminal residue" evidence="2">
    <location>
        <position position="1"/>
    </location>
</feature>
<evidence type="ECO:0000313" key="3">
    <source>
        <dbReference type="Proteomes" id="UP000054097"/>
    </source>
</evidence>
<reference evidence="3" key="2">
    <citation type="submission" date="2015-01" db="EMBL/GenBank/DDBJ databases">
        <title>Evolutionary Origins and Diversification of the Mycorrhizal Mutualists.</title>
        <authorList>
            <consortium name="DOE Joint Genome Institute"/>
            <consortium name="Mycorrhizal Genomics Consortium"/>
            <person name="Kohler A."/>
            <person name="Kuo A."/>
            <person name="Nagy L.G."/>
            <person name="Floudas D."/>
            <person name="Copeland A."/>
            <person name="Barry K.W."/>
            <person name="Cichocki N."/>
            <person name="Veneault-Fourrey C."/>
            <person name="LaButti K."/>
            <person name="Lindquist E.A."/>
            <person name="Lipzen A."/>
            <person name="Lundell T."/>
            <person name="Morin E."/>
            <person name="Murat C."/>
            <person name="Riley R."/>
            <person name="Ohm R."/>
            <person name="Sun H."/>
            <person name="Tunlid A."/>
            <person name="Henrissat B."/>
            <person name="Grigoriev I.V."/>
            <person name="Hibbett D.S."/>
            <person name="Martin F."/>
        </authorList>
    </citation>
    <scope>NUCLEOTIDE SEQUENCE [LARGE SCALE GENOMIC DNA]</scope>
    <source>
        <strain evidence="3">MAFF 305830</strain>
    </source>
</reference>
<keyword evidence="1" id="KW-1133">Transmembrane helix</keyword>
<gene>
    <name evidence="2" type="ORF">M408DRAFT_38550</name>
</gene>
<reference evidence="2 3" key="1">
    <citation type="submission" date="2014-04" db="EMBL/GenBank/DDBJ databases">
        <authorList>
            <consortium name="DOE Joint Genome Institute"/>
            <person name="Kuo A."/>
            <person name="Zuccaro A."/>
            <person name="Kohler A."/>
            <person name="Nagy L.G."/>
            <person name="Floudas D."/>
            <person name="Copeland A."/>
            <person name="Barry K.W."/>
            <person name="Cichocki N."/>
            <person name="Veneault-Fourrey C."/>
            <person name="LaButti K."/>
            <person name="Lindquist E.A."/>
            <person name="Lipzen A."/>
            <person name="Lundell T."/>
            <person name="Morin E."/>
            <person name="Murat C."/>
            <person name="Sun H."/>
            <person name="Tunlid A."/>
            <person name="Henrissat B."/>
            <person name="Grigoriev I.V."/>
            <person name="Hibbett D.S."/>
            <person name="Martin F."/>
            <person name="Nordberg H.P."/>
            <person name="Cantor M.N."/>
            <person name="Hua S.X."/>
        </authorList>
    </citation>
    <scope>NUCLEOTIDE SEQUENCE [LARGE SCALE GENOMIC DNA]</scope>
    <source>
        <strain evidence="2 3">MAFF 305830</strain>
    </source>
</reference>
<evidence type="ECO:0000256" key="1">
    <source>
        <dbReference type="SAM" id="Phobius"/>
    </source>
</evidence>
<dbReference type="Proteomes" id="UP000054097">
    <property type="component" value="Unassembled WGS sequence"/>
</dbReference>
<organism evidence="2 3">
    <name type="scientific">Serendipita vermifera MAFF 305830</name>
    <dbReference type="NCBI Taxonomy" id="933852"/>
    <lineage>
        <taxon>Eukaryota</taxon>
        <taxon>Fungi</taxon>
        <taxon>Dikarya</taxon>
        <taxon>Basidiomycota</taxon>
        <taxon>Agaricomycotina</taxon>
        <taxon>Agaricomycetes</taxon>
        <taxon>Sebacinales</taxon>
        <taxon>Serendipitaceae</taxon>
        <taxon>Serendipita</taxon>
    </lineage>
</organism>
<dbReference type="PANTHER" id="PTHR35043:SF7">
    <property type="entry name" value="TRANSCRIPTION FACTOR DOMAIN-CONTAINING PROTEIN"/>
    <property type="match status" value="1"/>
</dbReference>
<proteinExistence type="predicted"/>
<dbReference type="EMBL" id="KN824463">
    <property type="protein sequence ID" value="KIM20190.1"/>
    <property type="molecule type" value="Genomic_DNA"/>
</dbReference>
<dbReference type="AlphaFoldDB" id="A0A0C3A6C7"/>
<keyword evidence="1" id="KW-0472">Membrane</keyword>
<feature type="non-terminal residue" evidence="2">
    <location>
        <position position="114"/>
    </location>
</feature>
<name>A0A0C3A6C7_SERVB</name>
<accession>A0A0C3A6C7</accession>
<keyword evidence="3" id="KW-1185">Reference proteome</keyword>
<protein>
    <submittedName>
        <fullName evidence="2">Uncharacterized protein</fullName>
    </submittedName>
</protein>
<dbReference type="PANTHER" id="PTHR35043">
    <property type="entry name" value="TRANSCRIPTION FACTOR DOMAIN-CONTAINING PROTEIN"/>
    <property type="match status" value="1"/>
</dbReference>
<dbReference type="HOGENOM" id="CLU_145548_0_0_1"/>
<feature type="transmembrane region" description="Helical" evidence="1">
    <location>
        <begin position="57"/>
        <end position="80"/>
    </location>
</feature>
<evidence type="ECO:0000313" key="2">
    <source>
        <dbReference type="EMBL" id="KIM20190.1"/>
    </source>
</evidence>